<name>A0AAV4M6P9_CAEEX</name>
<protein>
    <recommendedName>
        <fullName evidence="3">Ribosomal protein S2</fullName>
    </recommendedName>
</protein>
<organism evidence="1 2">
    <name type="scientific">Caerostris extrusa</name>
    <name type="common">Bark spider</name>
    <name type="synonym">Caerostris bankana</name>
    <dbReference type="NCBI Taxonomy" id="172846"/>
    <lineage>
        <taxon>Eukaryota</taxon>
        <taxon>Metazoa</taxon>
        <taxon>Ecdysozoa</taxon>
        <taxon>Arthropoda</taxon>
        <taxon>Chelicerata</taxon>
        <taxon>Arachnida</taxon>
        <taxon>Araneae</taxon>
        <taxon>Araneomorphae</taxon>
        <taxon>Entelegynae</taxon>
        <taxon>Araneoidea</taxon>
        <taxon>Araneidae</taxon>
        <taxon>Caerostris</taxon>
    </lineage>
</organism>
<evidence type="ECO:0000313" key="2">
    <source>
        <dbReference type="Proteomes" id="UP001054945"/>
    </source>
</evidence>
<evidence type="ECO:0000313" key="1">
    <source>
        <dbReference type="EMBL" id="GIX68137.1"/>
    </source>
</evidence>
<reference evidence="1 2" key="1">
    <citation type="submission" date="2021-06" db="EMBL/GenBank/DDBJ databases">
        <title>Caerostris extrusa draft genome.</title>
        <authorList>
            <person name="Kono N."/>
            <person name="Arakawa K."/>
        </authorList>
    </citation>
    <scope>NUCLEOTIDE SEQUENCE [LARGE SCALE GENOMIC DNA]</scope>
</reference>
<comment type="caution">
    <text evidence="1">The sequence shown here is derived from an EMBL/GenBank/DDBJ whole genome shotgun (WGS) entry which is preliminary data.</text>
</comment>
<sequence>MIGVGSLSEEDIGCALQRRFVGGLAFRHGNLGESQMYCACYSYFCFIAVRNLLCQFTIHPMLLQQRLLLMNTNEGQYVPEKLFDNMAAISTSECKIILSGGELPINETDSHQQQLNPFSCLVVGGGGRTGDVGAFNLRIVAFREVSNQLLQPEIVCGLIVICSESIPKKSNFNRPLRDI</sequence>
<dbReference type="Proteomes" id="UP001054945">
    <property type="component" value="Unassembled WGS sequence"/>
</dbReference>
<dbReference type="EMBL" id="BPLR01019463">
    <property type="protein sequence ID" value="GIX68137.1"/>
    <property type="molecule type" value="Genomic_DNA"/>
</dbReference>
<keyword evidence="2" id="KW-1185">Reference proteome</keyword>
<proteinExistence type="predicted"/>
<dbReference type="AlphaFoldDB" id="A0AAV4M6P9"/>
<gene>
    <name evidence="1" type="ORF">CEXT_512181</name>
</gene>
<accession>A0AAV4M6P9</accession>
<evidence type="ECO:0008006" key="3">
    <source>
        <dbReference type="Google" id="ProtNLM"/>
    </source>
</evidence>